<protein>
    <submittedName>
        <fullName evidence="2">Ester cyclase</fullName>
    </submittedName>
</protein>
<dbReference type="PANTHER" id="PTHR38436">
    <property type="entry name" value="POLYKETIDE CYCLASE SNOAL-LIKE DOMAIN"/>
    <property type="match status" value="1"/>
</dbReference>
<dbReference type="KEGG" id="sauh:SU9_000155"/>
<evidence type="ECO:0000313" key="3">
    <source>
        <dbReference type="Proteomes" id="UP000009036"/>
    </source>
</evidence>
<dbReference type="PATRIC" id="fig|1160718.3.peg.5691"/>
<dbReference type="EMBL" id="CP072931">
    <property type="protein sequence ID" value="QTZ90060.1"/>
    <property type="molecule type" value="Genomic_DNA"/>
</dbReference>
<dbReference type="SUPFAM" id="SSF54427">
    <property type="entry name" value="NTF2-like"/>
    <property type="match status" value="1"/>
</dbReference>
<dbReference type="EMBL" id="AJGV01000175">
    <property type="protein sequence ID" value="EJJ03665.1"/>
    <property type="molecule type" value="Genomic_DNA"/>
</dbReference>
<dbReference type="STRING" id="1160718.SU9_28109"/>
<organism evidence="1">
    <name type="scientific">Streptomyces auratus AGR0001</name>
    <dbReference type="NCBI Taxonomy" id="1160718"/>
    <lineage>
        <taxon>Bacteria</taxon>
        <taxon>Bacillati</taxon>
        <taxon>Actinomycetota</taxon>
        <taxon>Actinomycetes</taxon>
        <taxon>Kitasatosporales</taxon>
        <taxon>Streptomycetaceae</taxon>
        <taxon>Streptomyces</taxon>
    </lineage>
</organism>
<accession>J2JU99</accession>
<evidence type="ECO:0000313" key="2">
    <source>
        <dbReference type="EMBL" id="QTZ90060.1"/>
    </source>
</evidence>
<reference evidence="2" key="2">
    <citation type="submission" date="2021-04" db="EMBL/GenBank/DDBJ databases">
        <authorList>
            <person name="Wen M.-L."/>
            <person name="Han X.-L."/>
            <person name="Xiong J."/>
        </authorList>
    </citation>
    <scope>NUCLEOTIDE SEQUENCE</scope>
    <source>
        <strain evidence="2">AGR0001</strain>
    </source>
</reference>
<name>J2JU99_9ACTN</name>
<dbReference type="AlphaFoldDB" id="J2JU99"/>
<dbReference type="HOGENOM" id="CLU_100997_5_0_11"/>
<dbReference type="InterPro" id="IPR009959">
    <property type="entry name" value="Cyclase_SnoaL-like"/>
</dbReference>
<dbReference type="Pfam" id="PF07366">
    <property type="entry name" value="SnoaL"/>
    <property type="match status" value="1"/>
</dbReference>
<gene>
    <name evidence="2" type="ORF">SU9_000155</name>
    <name evidence="1" type="ORF">SU9_28109</name>
</gene>
<sequence>MGTRLSTDYAKGIVRRRFAELDAGNFDVLDELFSPNYKLNFPGREAFSLEETKQFYQRMYAAFADLRHEIHDQIAEGDKVVTRWTATGRHTGEFLGIEPSDRTVSLEGINIYTFDGDKLVESHVVWDLRQLEK</sequence>
<dbReference type="GO" id="GO:0030638">
    <property type="term" value="P:polyketide metabolic process"/>
    <property type="evidence" value="ECO:0007669"/>
    <property type="project" value="InterPro"/>
</dbReference>
<proteinExistence type="predicted"/>
<dbReference type="Proteomes" id="UP000009036">
    <property type="component" value="Chromosome"/>
</dbReference>
<dbReference type="PANTHER" id="PTHR38436:SF1">
    <property type="entry name" value="ESTER CYCLASE"/>
    <property type="match status" value="1"/>
</dbReference>
<dbReference type="InterPro" id="IPR032710">
    <property type="entry name" value="NTF2-like_dom_sf"/>
</dbReference>
<keyword evidence="3" id="KW-1185">Reference proteome</keyword>
<dbReference type="Gene3D" id="3.10.450.50">
    <property type="match status" value="1"/>
</dbReference>
<evidence type="ECO:0000313" key="1">
    <source>
        <dbReference type="EMBL" id="EJJ03665.1"/>
    </source>
</evidence>
<dbReference type="eggNOG" id="COG5485">
    <property type="taxonomic scope" value="Bacteria"/>
</dbReference>
<dbReference type="OrthoDB" id="9182871at2"/>
<reference evidence="1" key="1">
    <citation type="journal article" date="2012" name="J. Bacteriol.">
        <title>Genome Sequence of Streptomyces auratus Strain AGR0001, a Phoslactomycin-Producing Actinomycete.</title>
        <authorList>
            <person name="Han X."/>
            <person name="Li M."/>
            <person name="Ding Z."/>
            <person name="Zhao J."/>
            <person name="Ji K."/>
            <person name="Wen M."/>
            <person name="Lu T."/>
        </authorList>
    </citation>
    <scope>NUCLEOTIDE SEQUENCE [LARGE SCALE GENOMIC DNA]</scope>
    <source>
        <strain evidence="1">AGR0001</strain>
    </source>
</reference>
<dbReference type="RefSeq" id="WP_006607128.1">
    <property type="nucleotide sequence ID" value="NZ_CP072931.1"/>
</dbReference>